<dbReference type="EMBL" id="ML975151">
    <property type="protein sequence ID" value="KAF1815525.1"/>
    <property type="molecule type" value="Genomic_DNA"/>
</dbReference>
<evidence type="ECO:0000313" key="2">
    <source>
        <dbReference type="EMBL" id="KAF1815525.1"/>
    </source>
</evidence>
<gene>
    <name evidence="2 4" type="ORF">P152DRAFT_479448</name>
</gene>
<reference evidence="2 4" key="1">
    <citation type="submission" date="2020-01" db="EMBL/GenBank/DDBJ databases">
        <authorList>
            <consortium name="DOE Joint Genome Institute"/>
            <person name="Haridas S."/>
            <person name="Albert R."/>
            <person name="Binder M."/>
            <person name="Bloem J."/>
            <person name="Labutti K."/>
            <person name="Salamov A."/>
            <person name="Andreopoulos B."/>
            <person name="Baker S.E."/>
            <person name="Barry K."/>
            <person name="Bills G."/>
            <person name="Bluhm B.H."/>
            <person name="Cannon C."/>
            <person name="Castanera R."/>
            <person name="Culley D.E."/>
            <person name="Daum C."/>
            <person name="Ezra D."/>
            <person name="Gonzalez J.B."/>
            <person name="Henrissat B."/>
            <person name="Kuo A."/>
            <person name="Liang C."/>
            <person name="Lipzen A."/>
            <person name="Lutzoni F."/>
            <person name="Magnuson J."/>
            <person name="Mondo S."/>
            <person name="Nolan M."/>
            <person name="Ohm R."/>
            <person name="Pangilinan J."/>
            <person name="Park H.-J."/>
            <person name="Ramirez L."/>
            <person name="Alfaro M."/>
            <person name="Sun H."/>
            <person name="Tritt A."/>
            <person name="Yoshinaga Y."/>
            <person name="Zwiers L.-H."/>
            <person name="Turgeon B.G."/>
            <person name="Goodwin S.B."/>
            <person name="Spatafora J.W."/>
            <person name="Crous P.W."/>
            <person name="Grigoriev I.V."/>
        </authorList>
    </citation>
    <scope>NUCLEOTIDE SEQUENCE</scope>
    <source>
        <strain evidence="2 4">CBS 781.70</strain>
    </source>
</reference>
<dbReference type="OrthoDB" id="5310629at2759"/>
<feature type="compositionally biased region" description="Low complexity" evidence="1">
    <location>
        <begin position="1"/>
        <end position="37"/>
    </location>
</feature>
<dbReference type="GeneID" id="54422279"/>
<evidence type="ECO:0000313" key="3">
    <source>
        <dbReference type="Proteomes" id="UP000504638"/>
    </source>
</evidence>
<dbReference type="AlphaFoldDB" id="A0A6G1GBR2"/>
<reference evidence="4" key="3">
    <citation type="submission" date="2025-04" db="UniProtKB">
        <authorList>
            <consortium name="RefSeq"/>
        </authorList>
    </citation>
    <scope>IDENTIFICATION</scope>
    <source>
        <strain evidence="4">CBS 781.70</strain>
    </source>
</reference>
<evidence type="ECO:0000256" key="1">
    <source>
        <dbReference type="SAM" id="MobiDB-lite"/>
    </source>
</evidence>
<feature type="compositionally biased region" description="Low complexity" evidence="1">
    <location>
        <begin position="60"/>
        <end position="72"/>
    </location>
</feature>
<dbReference type="Proteomes" id="UP000504638">
    <property type="component" value="Unplaced"/>
</dbReference>
<reference evidence="4" key="2">
    <citation type="submission" date="2020-04" db="EMBL/GenBank/DDBJ databases">
        <authorList>
            <consortium name="NCBI Genome Project"/>
        </authorList>
    </citation>
    <scope>NUCLEOTIDE SEQUENCE</scope>
    <source>
        <strain evidence="4">CBS 781.70</strain>
    </source>
</reference>
<evidence type="ECO:0000313" key="4">
    <source>
        <dbReference type="RefSeq" id="XP_033537156.1"/>
    </source>
</evidence>
<sequence>MTSAATNPPLSSTPISPSTSTSHNPTTSTSSNPIHTSQPPINPEPAELDSTPISPVGRNAAVSQAGSDAAAGAPGGRPDTHGTGFEEMTEGSGREKWAQLLEQRKKDPAVLVDIPGTPTAGELALKLAEGEEKGAGEGKA</sequence>
<feature type="region of interest" description="Disordered" evidence="1">
    <location>
        <begin position="1"/>
        <end position="95"/>
    </location>
</feature>
<proteinExistence type="predicted"/>
<accession>A0A6G1GBR2</accession>
<organism evidence="2">
    <name type="scientific">Eremomyces bilateralis CBS 781.70</name>
    <dbReference type="NCBI Taxonomy" id="1392243"/>
    <lineage>
        <taxon>Eukaryota</taxon>
        <taxon>Fungi</taxon>
        <taxon>Dikarya</taxon>
        <taxon>Ascomycota</taxon>
        <taxon>Pezizomycotina</taxon>
        <taxon>Dothideomycetes</taxon>
        <taxon>Dothideomycetes incertae sedis</taxon>
        <taxon>Eremomycetales</taxon>
        <taxon>Eremomycetaceae</taxon>
        <taxon>Eremomyces</taxon>
    </lineage>
</organism>
<protein>
    <submittedName>
        <fullName evidence="2 4">Uncharacterized protein</fullName>
    </submittedName>
</protein>
<name>A0A6G1GBR2_9PEZI</name>
<keyword evidence="3" id="KW-1185">Reference proteome</keyword>
<dbReference type="RefSeq" id="XP_033537156.1">
    <property type="nucleotide sequence ID" value="XM_033681709.1"/>
</dbReference>